<evidence type="ECO:0000313" key="2">
    <source>
        <dbReference type="Proteomes" id="UP000019486"/>
    </source>
</evidence>
<accession>W9H5V5</accession>
<dbReference type="Proteomes" id="UP000019486">
    <property type="component" value="Unassembled WGS sequence"/>
</dbReference>
<reference evidence="1 2" key="1">
    <citation type="submission" date="2013-08" db="EMBL/GenBank/DDBJ databases">
        <title>The genome sequence of Skermanella stibiiresistens.</title>
        <authorList>
            <person name="Zhu W."/>
            <person name="Wang G."/>
        </authorList>
    </citation>
    <scope>NUCLEOTIDE SEQUENCE [LARGE SCALE GENOMIC DNA]</scope>
    <source>
        <strain evidence="1 2">SB22</strain>
    </source>
</reference>
<gene>
    <name evidence="1" type="ORF">N825_08955</name>
</gene>
<evidence type="ECO:0000313" key="1">
    <source>
        <dbReference type="EMBL" id="EWY39123.1"/>
    </source>
</evidence>
<organism evidence="1 2">
    <name type="scientific">Skermanella stibiiresistens SB22</name>
    <dbReference type="NCBI Taxonomy" id="1385369"/>
    <lineage>
        <taxon>Bacteria</taxon>
        <taxon>Pseudomonadati</taxon>
        <taxon>Pseudomonadota</taxon>
        <taxon>Alphaproteobacteria</taxon>
        <taxon>Rhodospirillales</taxon>
        <taxon>Azospirillaceae</taxon>
        <taxon>Skermanella</taxon>
    </lineage>
</organism>
<protein>
    <submittedName>
        <fullName evidence="1">Uncharacterized protein</fullName>
    </submittedName>
</protein>
<dbReference type="AlphaFoldDB" id="W9H5V5"/>
<name>W9H5V5_9PROT</name>
<dbReference type="EMBL" id="AVFL01000014">
    <property type="protein sequence ID" value="EWY39123.1"/>
    <property type="molecule type" value="Genomic_DNA"/>
</dbReference>
<proteinExistence type="predicted"/>
<sequence length="62" mass="6644">MIKAGGLIIIPPDDLGEFGSEIASFHRLIQRAGAWIEHATRLGRVHASLPPPCGAWIETGVI</sequence>
<keyword evidence="2" id="KW-1185">Reference proteome</keyword>
<comment type="caution">
    <text evidence="1">The sequence shown here is derived from an EMBL/GenBank/DDBJ whole genome shotgun (WGS) entry which is preliminary data.</text>
</comment>